<proteinExistence type="predicted"/>
<feature type="coiled-coil region" evidence="1">
    <location>
        <begin position="85"/>
        <end position="119"/>
    </location>
</feature>
<protein>
    <submittedName>
        <fullName evidence="3">RB1-inducible coiled-coil protein 1-like</fullName>
    </submittedName>
</protein>
<dbReference type="Proteomes" id="UP000192223">
    <property type="component" value="Unplaced"/>
</dbReference>
<dbReference type="KEGG" id="apln:108736913"/>
<name>A0A7F5QWL2_AGRPL</name>
<accession>A0A7F5QWL2</accession>
<dbReference type="RefSeq" id="XP_025829520.1">
    <property type="nucleotide sequence ID" value="XM_025973735.1"/>
</dbReference>
<organism evidence="2 3">
    <name type="scientific">Agrilus planipennis</name>
    <name type="common">Emerald ash borer</name>
    <name type="synonym">Agrilus marcopoli</name>
    <dbReference type="NCBI Taxonomy" id="224129"/>
    <lineage>
        <taxon>Eukaryota</taxon>
        <taxon>Metazoa</taxon>
        <taxon>Ecdysozoa</taxon>
        <taxon>Arthropoda</taxon>
        <taxon>Hexapoda</taxon>
        <taxon>Insecta</taxon>
        <taxon>Pterygota</taxon>
        <taxon>Neoptera</taxon>
        <taxon>Endopterygota</taxon>
        <taxon>Coleoptera</taxon>
        <taxon>Polyphaga</taxon>
        <taxon>Elateriformia</taxon>
        <taxon>Buprestoidea</taxon>
        <taxon>Buprestidae</taxon>
        <taxon>Agrilinae</taxon>
        <taxon>Agrilus</taxon>
    </lineage>
</organism>
<reference evidence="3" key="1">
    <citation type="submission" date="2025-08" db="UniProtKB">
        <authorList>
            <consortium name="RefSeq"/>
        </authorList>
    </citation>
    <scope>IDENTIFICATION</scope>
    <source>
        <tissue evidence="3">Entire body</tissue>
    </source>
</reference>
<dbReference type="OrthoDB" id="6372889at2759"/>
<gene>
    <name evidence="3" type="primary">LOC108736913</name>
</gene>
<keyword evidence="2" id="KW-1185">Reference proteome</keyword>
<evidence type="ECO:0000256" key="1">
    <source>
        <dbReference type="SAM" id="Coils"/>
    </source>
</evidence>
<keyword evidence="1" id="KW-0175">Coiled coil</keyword>
<evidence type="ECO:0000313" key="3">
    <source>
        <dbReference type="RefSeq" id="XP_025829520.1"/>
    </source>
</evidence>
<sequence length="600" mass="68785">MEKEILRIEMRIKIDLDKVSENISNKNFKDDIAADRIIKKIDSAFDRVSNKYSIIESNMDLVATKIQNTRDVVIKKLDKIDESLYIRDEETAAEMEDAIEDLKKVCSSVEDNLLNKTQEHIKSLSNQTKISTNGHLNEVKLLYENSSLGNESFSNCSGIGIALDKNKADIEISINDFTNKVTDMKYNLDEALDRFKVSLENVVLLVNETRKEHQNNFKELRVGRKSPNKYVSDNDQLTEINNKIDKHFKRLISAQNSFSENCYKLQMDESQIETKISFVLEKMIETFENKTTLKPEDITKLESTLFVHDLYIRRHLYELAKKINMLSKKISDDRSNTIYSIKQFMHEEHGLLEGMVQNFANTINKTFLNNVTLANTLLMVNANLEKTLKFLNNTTSLSCADLDLKFNATDSKNNTDSTFITSEDYLTTENNTTEITFNYTSDETNFPDVNFPIDVRFGIDDSIKTKNSDDYNVTTPENNTEAKMNNTFSIDLESNTTHDLNLTESKTTTNEPIKILVESPKKPTFGKSVSDSQAEPVDENTEPYLINRSDYDLEMAESTLNSKDFTGRSELDNEDQDLVETYPQRDILDLITELLGEDLT</sequence>
<dbReference type="InParanoid" id="A0A7F5QWL2"/>
<evidence type="ECO:0000313" key="2">
    <source>
        <dbReference type="Proteomes" id="UP000192223"/>
    </source>
</evidence>
<dbReference type="AlphaFoldDB" id="A0A7F5QWL2"/>
<dbReference type="GeneID" id="108736913"/>